<evidence type="ECO:0000256" key="7">
    <source>
        <dbReference type="SAM" id="MobiDB-lite"/>
    </source>
</evidence>
<accession>A0A437LXG9</accession>
<dbReference type="PANTHER" id="PTHR23517:SF13">
    <property type="entry name" value="MAJOR FACILITATOR SUPERFAMILY MFS_1"/>
    <property type="match status" value="1"/>
</dbReference>
<feature type="transmembrane region" description="Helical" evidence="8">
    <location>
        <begin position="302"/>
        <end position="323"/>
    </location>
</feature>
<name>A0A437LXG9_9PROT</name>
<dbReference type="Proteomes" id="UP000282957">
    <property type="component" value="Unassembled WGS sequence"/>
</dbReference>
<dbReference type="SUPFAM" id="SSF103473">
    <property type="entry name" value="MFS general substrate transporter"/>
    <property type="match status" value="1"/>
</dbReference>
<reference evidence="10 11" key="1">
    <citation type="submission" date="2019-01" db="EMBL/GenBank/DDBJ databases">
        <authorList>
            <person name="Chen W.-M."/>
        </authorList>
    </citation>
    <scope>NUCLEOTIDE SEQUENCE [LARGE SCALE GENOMIC DNA]</scope>
    <source>
        <strain evidence="10 11">CCP-6</strain>
    </source>
</reference>
<evidence type="ECO:0000259" key="9">
    <source>
        <dbReference type="PROSITE" id="PS50850"/>
    </source>
</evidence>
<dbReference type="Gene3D" id="1.20.1250.20">
    <property type="entry name" value="MFS general substrate transporter like domains"/>
    <property type="match status" value="1"/>
</dbReference>
<dbReference type="InterPro" id="IPR050171">
    <property type="entry name" value="MFS_Transporters"/>
</dbReference>
<feature type="transmembrane region" description="Helical" evidence="8">
    <location>
        <begin position="37"/>
        <end position="58"/>
    </location>
</feature>
<evidence type="ECO:0000256" key="5">
    <source>
        <dbReference type="ARBA" id="ARBA00022989"/>
    </source>
</evidence>
<protein>
    <submittedName>
        <fullName evidence="10">MFS transporter</fullName>
    </submittedName>
</protein>
<feature type="transmembrane region" description="Helical" evidence="8">
    <location>
        <begin position="103"/>
        <end position="121"/>
    </location>
</feature>
<dbReference type="AlphaFoldDB" id="A0A437LXG9"/>
<dbReference type="EMBL" id="SACL01000014">
    <property type="protein sequence ID" value="RVT90090.1"/>
    <property type="molecule type" value="Genomic_DNA"/>
</dbReference>
<organism evidence="10 11">
    <name type="scientific">Rhodovarius crocodyli</name>
    <dbReference type="NCBI Taxonomy" id="1979269"/>
    <lineage>
        <taxon>Bacteria</taxon>
        <taxon>Pseudomonadati</taxon>
        <taxon>Pseudomonadota</taxon>
        <taxon>Alphaproteobacteria</taxon>
        <taxon>Acetobacterales</taxon>
        <taxon>Roseomonadaceae</taxon>
        <taxon>Rhodovarius</taxon>
    </lineage>
</organism>
<evidence type="ECO:0000256" key="8">
    <source>
        <dbReference type="SAM" id="Phobius"/>
    </source>
</evidence>
<feature type="transmembrane region" description="Helical" evidence="8">
    <location>
        <begin position="64"/>
        <end position="91"/>
    </location>
</feature>
<feature type="transmembrane region" description="Helical" evidence="8">
    <location>
        <begin position="234"/>
        <end position="258"/>
    </location>
</feature>
<dbReference type="PANTHER" id="PTHR23517">
    <property type="entry name" value="RESISTANCE PROTEIN MDTM, PUTATIVE-RELATED-RELATED"/>
    <property type="match status" value="1"/>
</dbReference>
<keyword evidence="6 8" id="KW-0472">Membrane</keyword>
<feature type="transmembrane region" description="Helical" evidence="8">
    <location>
        <begin position="160"/>
        <end position="182"/>
    </location>
</feature>
<dbReference type="InterPro" id="IPR011701">
    <property type="entry name" value="MFS"/>
</dbReference>
<feature type="transmembrane region" description="Helical" evidence="8">
    <location>
        <begin position="391"/>
        <end position="412"/>
    </location>
</feature>
<evidence type="ECO:0000256" key="4">
    <source>
        <dbReference type="ARBA" id="ARBA00022692"/>
    </source>
</evidence>
<dbReference type="GO" id="GO:0022857">
    <property type="term" value="F:transmembrane transporter activity"/>
    <property type="evidence" value="ECO:0007669"/>
    <property type="project" value="InterPro"/>
</dbReference>
<dbReference type="PROSITE" id="PS50850">
    <property type="entry name" value="MFS"/>
    <property type="match status" value="1"/>
</dbReference>
<comment type="caution">
    <text evidence="10">The sequence shown here is derived from an EMBL/GenBank/DDBJ whole genome shotgun (WGS) entry which is preliminary data.</text>
</comment>
<dbReference type="InterPro" id="IPR036259">
    <property type="entry name" value="MFS_trans_sf"/>
</dbReference>
<dbReference type="GO" id="GO:0005886">
    <property type="term" value="C:plasma membrane"/>
    <property type="evidence" value="ECO:0007669"/>
    <property type="project" value="UniProtKB-SubCell"/>
</dbReference>
<proteinExistence type="predicted"/>
<keyword evidence="2" id="KW-0813">Transport</keyword>
<feature type="transmembrane region" description="Helical" evidence="8">
    <location>
        <begin position="329"/>
        <end position="350"/>
    </location>
</feature>
<evidence type="ECO:0000256" key="1">
    <source>
        <dbReference type="ARBA" id="ARBA00004651"/>
    </source>
</evidence>
<dbReference type="Pfam" id="PF07690">
    <property type="entry name" value="MFS_1"/>
    <property type="match status" value="1"/>
</dbReference>
<evidence type="ECO:0000256" key="3">
    <source>
        <dbReference type="ARBA" id="ARBA00022475"/>
    </source>
</evidence>
<feature type="transmembrane region" description="Helical" evidence="8">
    <location>
        <begin position="127"/>
        <end position="148"/>
    </location>
</feature>
<gene>
    <name evidence="10" type="ORF">EOD42_23975</name>
</gene>
<feature type="domain" description="Major facilitator superfamily (MFS) profile" evidence="9">
    <location>
        <begin position="36"/>
        <end position="415"/>
    </location>
</feature>
<dbReference type="InterPro" id="IPR020846">
    <property type="entry name" value="MFS_dom"/>
</dbReference>
<feature type="transmembrane region" description="Helical" evidence="8">
    <location>
        <begin position="194"/>
        <end position="213"/>
    </location>
</feature>
<evidence type="ECO:0000256" key="6">
    <source>
        <dbReference type="ARBA" id="ARBA00023136"/>
    </source>
</evidence>
<evidence type="ECO:0000313" key="11">
    <source>
        <dbReference type="Proteomes" id="UP000282957"/>
    </source>
</evidence>
<evidence type="ECO:0000313" key="10">
    <source>
        <dbReference type="EMBL" id="RVT90090.1"/>
    </source>
</evidence>
<feature type="region of interest" description="Disordered" evidence="7">
    <location>
        <begin position="420"/>
        <end position="441"/>
    </location>
</feature>
<evidence type="ECO:0000256" key="2">
    <source>
        <dbReference type="ARBA" id="ARBA00022448"/>
    </source>
</evidence>
<keyword evidence="3" id="KW-1003">Cell membrane</keyword>
<sequence>MGHFKPEDQVGNVRSPPEQRITRLSAVTPVAAGWRPFLWVAAALVSGVMGTALASPLFPLYQRLWGLAPSTITLVFVAYMMGVLAAFLFLGRLPVHLGPVRQLRLALLLMLTGLLLSMLAGHVGVLILGRVCIGVASGLVTTAATLGLMELEPPRSRRFAPLVATAGSVFGFGCGPLLGGMIAQWGRTPLVTPYLAMLAALAVVLAGLHSFRARGGTKPGFPSLRPRFVLPQRAARPAFLVGGFATFAAFSLFSLYAALAPSFVNELLPWRGPAVSGTAIAAILFCSAGAQMALRGLGARGCALLGLALLAAAAALLAGTVLFASVILFAASVLVAGAGHGLCFLAGMTITEASAPAEERAGVLSCFFSIGYTGTVLPVLGVGLLADRLGLAAAVLAFCGLLGGGALLLLACAHRLVGRPRPATASSPPAASASAAPSRAA</sequence>
<keyword evidence="5 8" id="KW-1133">Transmembrane helix</keyword>
<keyword evidence="4 8" id="KW-0812">Transmembrane</keyword>
<comment type="subcellular location">
    <subcellularLocation>
        <location evidence="1">Cell membrane</location>
        <topology evidence="1">Multi-pass membrane protein</topology>
    </subcellularLocation>
</comment>
<feature type="transmembrane region" description="Helical" evidence="8">
    <location>
        <begin position="362"/>
        <end position="385"/>
    </location>
</feature>
<keyword evidence="11" id="KW-1185">Reference proteome</keyword>
<feature type="transmembrane region" description="Helical" evidence="8">
    <location>
        <begin position="270"/>
        <end position="290"/>
    </location>
</feature>
<dbReference type="OrthoDB" id="9810492at2"/>